<dbReference type="Gene3D" id="3.90.1140.10">
    <property type="entry name" value="Cyclic phosphodiesterase"/>
    <property type="match status" value="1"/>
</dbReference>
<dbReference type="AlphaFoldDB" id="A0A9X2VLF8"/>
<dbReference type="Pfam" id="PF13563">
    <property type="entry name" value="2_5_RNA_ligase2"/>
    <property type="match status" value="1"/>
</dbReference>
<reference evidence="1" key="1">
    <citation type="submission" date="2022-08" db="EMBL/GenBank/DDBJ databases">
        <authorList>
            <person name="Tistechok S."/>
            <person name="Samborskyy M."/>
            <person name="Roman I."/>
        </authorList>
    </citation>
    <scope>NUCLEOTIDE SEQUENCE</scope>
    <source>
        <strain evidence="1">DSM 103496</strain>
    </source>
</reference>
<dbReference type="GO" id="GO:0016874">
    <property type="term" value="F:ligase activity"/>
    <property type="evidence" value="ECO:0007669"/>
    <property type="project" value="UniProtKB-KW"/>
</dbReference>
<accession>A0A9X2VLF8</accession>
<dbReference type="PANTHER" id="PTHR36039">
    <property type="match status" value="1"/>
</dbReference>
<protein>
    <submittedName>
        <fullName evidence="1">2'-5' RNA ligase family protein</fullName>
    </submittedName>
</protein>
<keyword evidence="2" id="KW-1185">Reference proteome</keyword>
<dbReference type="Proteomes" id="UP001141259">
    <property type="component" value="Unassembled WGS sequence"/>
</dbReference>
<proteinExistence type="predicted"/>
<dbReference type="PANTHER" id="PTHR36039:SF2">
    <property type="entry name" value="RNA LIGASE_CYCLIC NUCLEOTIDE PHOSPHODIESTERASE FAMILY PROTEIN"/>
    <property type="match status" value="1"/>
</dbReference>
<organism evidence="1 2">
    <name type="scientific">Umezawaea endophytica</name>
    <dbReference type="NCBI Taxonomy" id="1654476"/>
    <lineage>
        <taxon>Bacteria</taxon>
        <taxon>Bacillati</taxon>
        <taxon>Actinomycetota</taxon>
        <taxon>Actinomycetes</taxon>
        <taxon>Pseudonocardiales</taxon>
        <taxon>Pseudonocardiaceae</taxon>
        <taxon>Umezawaea</taxon>
    </lineage>
</organism>
<sequence>MAQGVVAFFDDEADAAVRELWRRLRAVGVPTDEKFPPHLTYAVATSIPAKARAALREELGRLWLPGLPLENLSSFATSENVLMLAAVVDGELLAVHSAIHDVLARKVKNPSAYYLPGHWVPHCTLALGVTDEQMVAGFAALYPVRPIRAKVARVCVVDTATGEVDDLT</sequence>
<dbReference type="InterPro" id="IPR009097">
    <property type="entry name" value="Cyclic_Pdiesterase"/>
</dbReference>
<gene>
    <name evidence="1" type="ORF">NZH93_18125</name>
</gene>
<evidence type="ECO:0000313" key="1">
    <source>
        <dbReference type="EMBL" id="MCS7478780.1"/>
    </source>
</evidence>
<keyword evidence="1" id="KW-0436">Ligase</keyword>
<dbReference type="RefSeq" id="WP_259624293.1">
    <property type="nucleotide sequence ID" value="NZ_JANYMP010000008.1"/>
</dbReference>
<dbReference type="EMBL" id="JANYMP010000008">
    <property type="protein sequence ID" value="MCS7478780.1"/>
    <property type="molecule type" value="Genomic_DNA"/>
</dbReference>
<name>A0A9X2VLF8_9PSEU</name>
<evidence type="ECO:0000313" key="2">
    <source>
        <dbReference type="Proteomes" id="UP001141259"/>
    </source>
</evidence>
<dbReference type="SUPFAM" id="SSF55144">
    <property type="entry name" value="LigT-like"/>
    <property type="match status" value="1"/>
</dbReference>
<comment type="caution">
    <text evidence="1">The sequence shown here is derived from an EMBL/GenBank/DDBJ whole genome shotgun (WGS) entry which is preliminary data.</text>
</comment>